<evidence type="ECO:0000256" key="4">
    <source>
        <dbReference type="ARBA" id="ARBA00022989"/>
    </source>
</evidence>
<evidence type="ECO:0000256" key="3">
    <source>
        <dbReference type="ARBA" id="ARBA00022692"/>
    </source>
</evidence>
<feature type="transmembrane region" description="Helical" evidence="7">
    <location>
        <begin position="12"/>
        <end position="31"/>
    </location>
</feature>
<evidence type="ECO:0000256" key="6">
    <source>
        <dbReference type="SAM" id="MobiDB-lite"/>
    </source>
</evidence>
<feature type="domain" description="TraD/TraG TraM recognition site" evidence="8">
    <location>
        <begin position="523"/>
        <end position="640"/>
    </location>
</feature>
<evidence type="ECO:0000313" key="10">
    <source>
        <dbReference type="Proteomes" id="UP000271010"/>
    </source>
</evidence>
<evidence type="ECO:0000256" key="5">
    <source>
        <dbReference type="ARBA" id="ARBA00023136"/>
    </source>
</evidence>
<dbReference type="EMBL" id="RJJE01000004">
    <property type="protein sequence ID" value="RNI31777.1"/>
    <property type="molecule type" value="Genomic_DNA"/>
</dbReference>
<evidence type="ECO:0000256" key="7">
    <source>
        <dbReference type="SAM" id="Phobius"/>
    </source>
</evidence>
<dbReference type="CDD" id="cd01127">
    <property type="entry name" value="TrwB_TraG_TraD_VirD4"/>
    <property type="match status" value="1"/>
</dbReference>
<dbReference type="PANTHER" id="PTHR37937:SF1">
    <property type="entry name" value="CONJUGATIVE TRANSFER: DNA TRANSPORT"/>
    <property type="match status" value="1"/>
</dbReference>
<dbReference type="OrthoDB" id="102453at2"/>
<keyword evidence="10" id="KW-1185">Reference proteome</keyword>
<dbReference type="InterPro" id="IPR051539">
    <property type="entry name" value="T4SS-coupling_protein"/>
</dbReference>
<comment type="caution">
    <text evidence="9">The sequence shown here is derived from an EMBL/GenBank/DDBJ whole genome shotgun (WGS) entry which is preliminary data.</text>
</comment>
<dbReference type="Proteomes" id="UP000271010">
    <property type="component" value="Unassembled WGS sequence"/>
</dbReference>
<evidence type="ECO:0000259" key="8">
    <source>
        <dbReference type="Pfam" id="PF12696"/>
    </source>
</evidence>
<dbReference type="SUPFAM" id="SSF52540">
    <property type="entry name" value="P-loop containing nucleoside triphosphate hydrolases"/>
    <property type="match status" value="1"/>
</dbReference>
<dbReference type="InterPro" id="IPR032689">
    <property type="entry name" value="TraG-D_C"/>
</dbReference>
<sequence>MQVPTPGKNQNLALVIGLVLLAIAFGDYYVLLHQAEIRQARAWMKANPELTPQQKRIARQIELRRQQADRMRTGVSKNTESVNGVASRDSIRAVEGAADGLGSAGSGIKQKSLLKADSIYKKAGVYFRLSLLVASLAFLFIQKAPERKLGQPKLKPIPGKSRKVIFLLCGGFFLISGYVLLTIAKFPSDFILYGYPMASLLGILSTFVAGLVIARSKRPEFGLTTERKKLNSENGFSLPTQDGGFINVPNAFRGNLVLGGAGAGKSYSIGEPVIEQFASKNWAGLIYDFKFPVLTEVAQRALTLAAEQAEAKGEPEPSVQFHVINFRDLSRTERLNPLRPEEMPVVAFAEEYSRAIINNLNTNTIKNSGEFFSTSAIAYLTGIIWFYRKNFPAYCTIPHVVATALYKDFRHVLSMLDTDIECGDMVRSLITAVEQKAEKQIAGVVATLQIILSRINSPEIVWVLTPDESRGEGFSLNLNDPNCPKLLCIGNDPTLKDTFSPVISCIMTVALKLMNQQRKHPSYVFLDEAATIYVPGLEVIPATARSNKIATIYMSQDVSQMVDSYGRDKMQVMISNLNNWFIGKVNNMETAELISKIVGREDKSMVSTSSGSSTGGAGHRNRSQNQSVSLQERSLVRIQDAVGLEQGEFIGQTVETESTFFQGRIDRSDAPTEIHELEPFAFFTDEGETDSQEAQRIIVQANYQKVRDEVKETVEMYPNTLAPGEE</sequence>
<feature type="region of interest" description="Disordered" evidence="6">
    <location>
        <begin position="604"/>
        <end position="630"/>
    </location>
</feature>
<accession>A0A3M9N394</accession>
<dbReference type="Pfam" id="PF12696">
    <property type="entry name" value="TraG-D_C"/>
    <property type="match status" value="1"/>
</dbReference>
<feature type="transmembrane region" description="Helical" evidence="7">
    <location>
        <begin position="164"/>
        <end position="184"/>
    </location>
</feature>
<feature type="transmembrane region" description="Helical" evidence="7">
    <location>
        <begin position="190"/>
        <end position="214"/>
    </location>
</feature>
<name>A0A3M9N394_9BACT</name>
<gene>
    <name evidence="9" type="ORF">EFA69_06140</name>
</gene>
<evidence type="ECO:0000313" key="9">
    <source>
        <dbReference type="EMBL" id="RNI31777.1"/>
    </source>
</evidence>
<keyword evidence="2" id="KW-1003">Cell membrane</keyword>
<keyword evidence="5 7" id="KW-0472">Membrane</keyword>
<dbReference type="PANTHER" id="PTHR37937">
    <property type="entry name" value="CONJUGATIVE TRANSFER: DNA TRANSPORT"/>
    <property type="match status" value="1"/>
</dbReference>
<dbReference type="GO" id="GO:0005886">
    <property type="term" value="C:plasma membrane"/>
    <property type="evidence" value="ECO:0007669"/>
    <property type="project" value="UniProtKB-SubCell"/>
</dbReference>
<reference evidence="9 10" key="1">
    <citation type="submission" date="2018-11" db="EMBL/GenBank/DDBJ databases">
        <title>Rufibacter latericius sp. nov., isolated from water in Baiyang Lake.</title>
        <authorList>
            <person name="Yang Y."/>
        </authorList>
    </citation>
    <scope>NUCLEOTIDE SEQUENCE [LARGE SCALE GENOMIC DNA]</scope>
    <source>
        <strain evidence="9 10">MCC P1</strain>
    </source>
</reference>
<proteinExistence type="predicted"/>
<evidence type="ECO:0000256" key="2">
    <source>
        <dbReference type="ARBA" id="ARBA00022475"/>
    </source>
</evidence>
<dbReference type="Gene3D" id="3.40.50.300">
    <property type="entry name" value="P-loop containing nucleotide triphosphate hydrolases"/>
    <property type="match status" value="1"/>
</dbReference>
<evidence type="ECO:0000256" key="1">
    <source>
        <dbReference type="ARBA" id="ARBA00004651"/>
    </source>
</evidence>
<protein>
    <submittedName>
        <fullName evidence="9">Type IV secretory system conjugative DNA transfer family protein</fullName>
    </submittedName>
</protein>
<dbReference type="RefSeq" id="WP_123132230.1">
    <property type="nucleotide sequence ID" value="NZ_RJJE01000004.1"/>
</dbReference>
<organism evidence="9 10">
    <name type="scientific">Rufibacter immobilis</name>
    <dbReference type="NCBI Taxonomy" id="1348778"/>
    <lineage>
        <taxon>Bacteria</taxon>
        <taxon>Pseudomonadati</taxon>
        <taxon>Bacteroidota</taxon>
        <taxon>Cytophagia</taxon>
        <taxon>Cytophagales</taxon>
        <taxon>Hymenobacteraceae</taxon>
        <taxon>Rufibacter</taxon>
    </lineage>
</organism>
<keyword evidence="4 7" id="KW-1133">Transmembrane helix</keyword>
<dbReference type="AlphaFoldDB" id="A0A3M9N394"/>
<feature type="transmembrane region" description="Helical" evidence="7">
    <location>
        <begin position="125"/>
        <end position="144"/>
    </location>
</feature>
<comment type="subcellular location">
    <subcellularLocation>
        <location evidence="1">Cell membrane</location>
        <topology evidence="1">Multi-pass membrane protein</topology>
    </subcellularLocation>
</comment>
<dbReference type="InterPro" id="IPR027417">
    <property type="entry name" value="P-loop_NTPase"/>
</dbReference>
<keyword evidence="3 7" id="KW-0812">Transmembrane</keyword>